<dbReference type="AlphaFoldDB" id="A0AAP2W6U4"/>
<sequence>MAFKRPFKPNTKDADCNFYKIFWIYIIGGILGCLAETIWCYFAFGGYSNRSSNLFFPMSNVWGAGCALFSILLHNNQNSKPFHLFIKGYIFGGAFEFLCGFVCQIVLGVTFWDYSGIPLSIGNYVNLVFCAFWGLVAIAWAKWIYPFLSGLLEKVPQKKRRFATRCTVCLVVFTSVISCLALIRMSERHKNIPPRNFLERHLDQYYPDQLLGSTFPKMKYLDTGEYIKDLP</sequence>
<gene>
    <name evidence="2" type="ORF">LQE92_03315</name>
</gene>
<dbReference type="InterPro" id="IPR010540">
    <property type="entry name" value="CmpB_TMEM229"/>
</dbReference>
<feature type="transmembrane region" description="Helical" evidence="1">
    <location>
        <begin position="124"/>
        <end position="141"/>
    </location>
</feature>
<organism evidence="2 3">
    <name type="scientific">Lientehia hominis</name>
    <dbReference type="NCBI Taxonomy" id="2897778"/>
    <lineage>
        <taxon>Bacteria</taxon>
        <taxon>Bacillati</taxon>
        <taxon>Bacillota</taxon>
        <taxon>Clostridia</taxon>
        <taxon>Lachnospirales</taxon>
        <taxon>Lachnospiraceae</taxon>
        <taxon>Lientehia</taxon>
    </lineage>
</organism>
<keyword evidence="3" id="KW-1185">Reference proteome</keyword>
<comment type="caution">
    <text evidence="2">The sequence shown here is derived from an EMBL/GenBank/DDBJ whole genome shotgun (WGS) entry which is preliminary data.</text>
</comment>
<proteinExistence type="predicted"/>
<feature type="transmembrane region" description="Helical" evidence="1">
    <location>
        <begin position="162"/>
        <end position="183"/>
    </location>
</feature>
<evidence type="ECO:0000313" key="3">
    <source>
        <dbReference type="Proteomes" id="UP001299265"/>
    </source>
</evidence>
<dbReference type="Proteomes" id="UP001299265">
    <property type="component" value="Unassembled WGS sequence"/>
</dbReference>
<keyword evidence="1" id="KW-0472">Membrane</keyword>
<dbReference type="Pfam" id="PF06541">
    <property type="entry name" value="ABC_trans_CmpB"/>
    <property type="match status" value="1"/>
</dbReference>
<feature type="transmembrane region" description="Helical" evidence="1">
    <location>
        <begin position="21"/>
        <end position="44"/>
    </location>
</feature>
<keyword evidence="1" id="KW-0812">Transmembrane</keyword>
<feature type="transmembrane region" description="Helical" evidence="1">
    <location>
        <begin position="88"/>
        <end position="112"/>
    </location>
</feature>
<keyword evidence="1" id="KW-1133">Transmembrane helix</keyword>
<reference evidence="2 3" key="1">
    <citation type="submission" date="2021-11" db="EMBL/GenBank/DDBJ databases">
        <title>Lacrimispora sp. nov. NSJ-141 isolated from human feces.</title>
        <authorList>
            <person name="Abdugheni R."/>
        </authorList>
    </citation>
    <scope>NUCLEOTIDE SEQUENCE [LARGE SCALE GENOMIC DNA]</scope>
    <source>
        <strain evidence="2 3">NSJ-141</strain>
    </source>
</reference>
<accession>A0AAP2W6U4</accession>
<evidence type="ECO:0000313" key="2">
    <source>
        <dbReference type="EMBL" id="MCD2491653.1"/>
    </source>
</evidence>
<evidence type="ECO:0000256" key="1">
    <source>
        <dbReference type="SAM" id="Phobius"/>
    </source>
</evidence>
<protein>
    <submittedName>
        <fullName evidence="2">ABC transporter permease</fullName>
    </submittedName>
</protein>
<dbReference type="RefSeq" id="WP_231061567.1">
    <property type="nucleotide sequence ID" value="NZ_JAJNOR010000001.1"/>
</dbReference>
<dbReference type="PROSITE" id="PS51257">
    <property type="entry name" value="PROKAR_LIPOPROTEIN"/>
    <property type="match status" value="1"/>
</dbReference>
<name>A0AAP2W6U4_9FIRM</name>
<dbReference type="EMBL" id="JAJNOR010000001">
    <property type="protein sequence ID" value="MCD2491653.1"/>
    <property type="molecule type" value="Genomic_DNA"/>
</dbReference>